<dbReference type="PANTHER" id="PTHR43806">
    <property type="entry name" value="PEPTIDASE S8"/>
    <property type="match status" value="1"/>
</dbReference>
<dbReference type="InterPro" id="IPR050131">
    <property type="entry name" value="Peptidase_S8_subtilisin-like"/>
</dbReference>
<reference evidence="12 13" key="1">
    <citation type="submission" date="2024-02" db="EMBL/GenBank/DDBJ databases">
        <title>Discinaceae phylogenomics.</title>
        <authorList>
            <person name="Dirks A.C."/>
            <person name="James T.Y."/>
        </authorList>
    </citation>
    <scope>NUCLEOTIDE SEQUENCE [LARGE SCALE GENOMIC DNA]</scope>
    <source>
        <strain evidence="12 13">ACD0624</strain>
    </source>
</reference>
<evidence type="ECO:0000256" key="2">
    <source>
        <dbReference type="ARBA" id="ARBA00022512"/>
    </source>
</evidence>
<keyword evidence="2" id="KW-0964">Secreted</keyword>
<dbReference type="PANTHER" id="PTHR43806:SF66">
    <property type="entry name" value="SERIN ENDOPEPTIDASE"/>
    <property type="match status" value="1"/>
</dbReference>
<evidence type="ECO:0000256" key="6">
    <source>
        <dbReference type="ARBA" id="ARBA00022825"/>
    </source>
</evidence>
<feature type="active site" description="Charge relay system" evidence="7">
    <location>
        <position position="533"/>
    </location>
</feature>
<gene>
    <name evidence="12" type="ORF">Q9L58_007482</name>
</gene>
<feature type="active site" description="Charge relay system" evidence="7">
    <location>
        <position position="166"/>
    </location>
</feature>
<dbReference type="Pfam" id="PF02225">
    <property type="entry name" value="PA"/>
    <property type="match status" value="1"/>
</dbReference>
<dbReference type="InterPro" id="IPR000209">
    <property type="entry name" value="Peptidase_S8/S53_dom"/>
</dbReference>
<keyword evidence="2" id="KW-0134">Cell wall</keyword>
<protein>
    <submittedName>
        <fullName evidence="12">Uncharacterized protein</fullName>
    </submittedName>
</protein>
<evidence type="ECO:0000259" key="10">
    <source>
        <dbReference type="Pfam" id="PF02225"/>
    </source>
</evidence>
<keyword evidence="6 7" id="KW-0720">Serine protease</keyword>
<keyword evidence="3 7" id="KW-0645">Protease</keyword>
<dbReference type="EMBL" id="JBBBZM010000120">
    <property type="protein sequence ID" value="KAL0633592.1"/>
    <property type="molecule type" value="Genomic_DNA"/>
</dbReference>
<dbReference type="PROSITE" id="PS51892">
    <property type="entry name" value="SUBTILASE"/>
    <property type="match status" value="1"/>
</dbReference>
<evidence type="ECO:0000259" key="9">
    <source>
        <dbReference type="Pfam" id="PF00082"/>
    </source>
</evidence>
<dbReference type="InterPro" id="IPR046450">
    <property type="entry name" value="PA_dom_sf"/>
</dbReference>
<dbReference type="Gene3D" id="3.50.30.30">
    <property type="match status" value="1"/>
</dbReference>
<dbReference type="SUPFAM" id="SSF52743">
    <property type="entry name" value="Subtilisin-like"/>
    <property type="match status" value="1"/>
</dbReference>
<dbReference type="InterPro" id="IPR036852">
    <property type="entry name" value="Peptidase_S8/S53_dom_sf"/>
</dbReference>
<evidence type="ECO:0000313" key="12">
    <source>
        <dbReference type="EMBL" id="KAL0633592.1"/>
    </source>
</evidence>
<feature type="signal peptide" evidence="8">
    <location>
        <begin position="1"/>
        <end position="20"/>
    </location>
</feature>
<organism evidence="12 13">
    <name type="scientific">Discina gigas</name>
    <dbReference type="NCBI Taxonomy" id="1032678"/>
    <lineage>
        <taxon>Eukaryota</taxon>
        <taxon>Fungi</taxon>
        <taxon>Dikarya</taxon>
        <taxon>Ascomycota</taxon>
        <taxon>Pezizomycotina</taxon>
        <taxon>Pezizomycetes</taxon>
        <taxon>Pezizales</taxon>
        <taxon>Discinaceae</taxon>
        <taxon>Discina</taxon>
    </lineage>
</organism>
<keyword evidence="13" id="KW-1185">Reference proteome</keyword>
<dbReference type="InterPro" id="IPR010435">
    <property type="entry name" value="C5a/SBT2-like_Fn3"/>
</dbReference>
<feature type="chain" id="PRO_5045438774" evidence="8">
    <location>
        <begin position="21"/>
        <end position="895"/>
    </location>
</feature>
<evidence type="ECO:0000256" key="4">
    <source>
        <dbReference type="ARBA" id="ARBA00022729"/>
    </source>
</evidence>
<comment type="caution">
    <text evidence="12">The sequence shown here is derived from an EMBL/GenBank/DDBJ whole genome shotgun (WGS) entry which is preliminary data.</text>
</comment>
<name>A0ABR3GCA6_9PEZI</name>
<evidence type="ECO:0000313" key="13">
    <source>
        <dbReference type="Proteomes" id="UP001447188"/>
    </source>
</evidence>
<dbReference type="PROSITE" id="PS00137">
    <property type="entry name" value="SUBTILASE_HIS"/>
    <property type="match status" value="1"/>
</dbReference>
<dbReference type="InterPro" id="IPR022398">
    <property type="entry name" value="Peptidase_S8_His-AS"/>
</dbReference>
<feature type="domain" description="Peptidase S8/S53" evidence="9">
    <location>
        <begin position="157"/>
        <end position="571"/>
    </location>
</feature>
<evidence type="ECO:0000256" key="5">
    <source>
        <dbReference type="ARBA" id="ARBA00022801"/>
    </source>
</evidence>
<sequence>MRFSQLSSAALLSSAVSVSAQGSYGKGKADIVKGVAKSQYIPGRFIVEFAKSDNFRIAEDPVESFYKVLSDNDIEARPAVNITSSIFSGTSFDVSESTKPEQILALDEVQNIWPVRSIPLPNPQIHAVGTEAEGAIPPWTSHANTGVLELHKQGFLGEGAIVAIVDTGTDYMHPSLGGGFGPGFKVAGGRDIVGDKYTGAAFFPDNDPYDCVGHGTHVAGIIGAEDKDFVGVAPKATLRSYKVFGCGFAETGDDALIQAFVQAYEDGADVINASIGGPGGWPEDAWAAAASRIAEQGVFIAISAGNSGDEGVWYPSSGDMGNAVTAVASITTEQYITMATVAEGGNGVKRSIGYLDNNIGKSFPQGGSFPIYILSGDKTNPTDGCFPLPDDTPDLSGYIVLVRRGTCTFQTKENNVVIWGAKYVWFYNTPNVPDLYPTITSSVSKAYAMIPAGDGEWIVDQFNAGGNVTITFPDSPVAAGINNNVTGGKLSTFTTWGPSFEAQIKSEIAAPGGLIYSTYPLNRGGYSILSGTSMASPYIAGVAALYMAANGGRAAMGGEGVAELKRKILTSGTLINWNDGINPTDWTKLAPVAQQGAGYVNAMKVLTYVTSTTPGKLELNDTAYFKGDHYINIKNSGKKEADYYITHEPAATINSFEPGFVTPQIFPGTFIDATASVKFTQTKVNVRPGTTNSFKVSFTPPAVESTLFPIYSGKIVISGTNGEVLSIPYMGIVGKLYDVKSWDLDGGWPLIVNDIDGSEITGPANFTLGSPNRPAVAMVNNFGSAEIRWDIVEENWALHDWHYPPVPGKNNFVGSVVTRNQGLEFPIKFQPRNGPLEESWYNYYDWEGALADGTKIKPGKYRFLIQSLKVTGLKERNQDWQRKLSGVITIQPAEI</sequence>
<dbReference type="SUPFAM" id="SSF52025">
    <property type="entry name" value="PA domain"/>
    <property type="match status" value="1"/>
</dbReference>
<dbReference type="InterPro" id="IPR023828">
    <property type="entry name" value="Peptidase_S8_Ser-AS"/>
</dbReference>
<feature type="active site" description="Charge relay system" evidence="7">
    <location>
        <position position="214"/>
    </location>
</feature>
<evidence type="ECO:0000256" key="3">
    <source>
        <dbReference type="ARBA" id="ARBA00022670"/>
    </source>
</evidence>
<dbReference type="CDD" id="cd02124">
    <property type="entry name" value="PA_PoS1_like"/>
    <property type="match status" value="1"/>
</dbReference>
<dbReference type="InterPro" id="IPR034187">
    <property type="entry name" value="Peptidases_S8_5"/>
</dbReference>
<feature type="domain" description="C5a peptidase/Subtilisin-like protease SBT2-like Fn3-like" evidence="11">
    <location>
        <begin position="618"/>
        <end position="730"/>
    </location>
</feature>
<proteinExistence type="inferred from homology"/>
<evidence type="ECO:0000256" key="8">
    <source>
        <dbReference type="SAM" id="SignalP"/>
    </source>
</evidence>
<dbReference type="CDD" id="cd07489">
    <property type="entry name" value="Peptidases_S8_5"/>
    <property type="match status" value="1"/>
</dbReference>
<dbReference type="PROSITE" id="PS00138">
    <property type="entry name" value="SUBTILASE_SER"/>
    <property type="match status" value="1"/>
</dbReference>
<evidence type="ECO:0000256" key="1">
    <source>
        <dbReference type="ARBA" id="ARBA00011073"/>
    </source>
</evidence>
<feature type="domain" description="PA" evidence="10">
    <location>
        <begin position="381"/>
        <end position="431"/>
    </location>
</feature>
<dbReference type="Proteomes" id="UP001447188">
    <property type="component" value="Unassembled WGS sequence"/>
</dbReference>
<keyword evidence="4 8" id="KW-0732">Signal</keyword>
<dbReference type="Gene3D" id="3.40.50.200">
    <property type="entry name" value="Peptidase S8/S53 domain"/>
    <property type="match status" value="1"/>
</dbReference>
<comment type="similarity">
    <text evidence="1 7">Belongs to the peptidase S8 family.</text>
</comment>
<dbReference type="InterPro" id="IPR003137">
    <property type="entry name" value="PA_domain"/>
</dbReference>
<dbReference type="Pfam" id="PF00082">
    <property type="entry name" value="Peptidase_S8"/>
    <property type="match status" value="1"/>
</dbReference>
<dbReference type="PRINTS" id="PR00723">
    <property type="entry name" value="SUBTILISIN"/>
</dbReference>
<dbReference type="Pfam" id="PF06280">
    <property type="entry name" value="fn3_5"/>
    <property type="match status" value="1"/>
</dbReference>
<evidence type="ECO:0000259" key="11">
    <source>
        <dbReference type="Pfam" id="PF06280"/>
    </source>
</evidence>
<evidence type="ECO:0000256" key="7">
    <source>
        <dbReference type="PROSITE-ProRule" id="PRU01240"/>
    </source>
</evidence>
<dbReference type="InterPro" id="IPR015500">
    <property type="entry name" value="Peptidase_S8_subtilisin-rel"/>
</dbReference>
<accession>A0ABR3GCA6</accession>
<keyword evidence="5 7" id="KW-0378">Hydrolase</keyword>